<dbReference type="GO" id="GO:0051301">
    <property type="term" value="P:cell division"/>
    <property type="evidence" value="ECO:0007669"/>
    <property type="project" value="UniProtKB-KW"/>
</dbReference>
<gene>
    <name evidence="6" type="ORF">MNBD_GAMMA02-1720</name>
</gene>
<dbReference type="PANTHER" id="PTHR34298">
    <property type="entry name" value="SEGREGATION AND CONDENSATION PROTEIN B"/>
    <property type="match status" value="1"/>
</dbReference>
<organism evidence="6">
    <name type="scientific">hydrothermal vent metagenome</name>
    <dbReference type="NCBI Taxonomy" id="652676"/>
    <lineage>
        <taxon>unclassified sequences</taxon>
        <taxon>metagenomes</taxon>
        <taxon>ecological metagenomes</taxon>
    </lineage>
</organism>
<dbReference type="PANTHER" id="PTHR34298:SF2">
    <property type="entry name" value="SEGREGATION AND CONDENSATION PROTEIN B"/>
    <property type="match status" value="1"/>
</dbReference>
<name>A0A3B0WK17_9ZZZZ</name>
<dbReference type="InterPro" id="IPR036390">
    <property type="entry name" value="WH_DNA-bd_sf"/>
</dbReference>
<dbReference type="AlphaFoldDB" id="A0A3B0WK17"/>
<dbReference type="InterPro" id="IPR005234">
    <property type="entry name" value="ScpB_csome_segregation"/>
</dbReference>
<protein>
    <submittedName>
        <fullName evidence="6">Segregation and condensation protein B</fullName>
    </submittedName>
</protein>
<evidence type="ECO:0000256" key="5">
    <source>
        <dbReference type="SAM" id="MobiDB-lite"/>
    </source>
</evidence>
<sequence length="228" mass="26245">MELAQVKNIIEAALMAFDEPLSMKSLVSLFPDEELTANDINQVLNDLEDDYQGRGIELKKLSKGYRLQTREAVQPWLQHMWEQKPKKLSRALLETLALIAYRQPITRGEIEDIRGVAVSSKIIHYMMDKEWIRILGYRDVPGKPAMLATTQTFLNYFNLSSLQELPSLAEIKDFETLEQELDFNDLKHIPDEETGEHTADDQQNQHDNHQDEDHGNGLDSGLEKQPEE</sequence>
<evidence type="ECO:0000256" key="4">
    <source>
        <dbReference type="ARBA" id="ARBA00023306"/>
    </source>
</evidence>
<dbReference type="InterPro" id="IPR036388">
    <property type="entry name" value="WH-like_DNA-bd_sf"/>
</dbReference>
<dbReference type="GO" id="GO:0051304">
    <property type="term" value="P:chromosome separation"/>
    <property type="evidence" value="ECO:0007669"/>
    <property type="project" value="InterPro"/>
</dbReference>
<evidence type="ECO:0000256" key="3">
    <source>
        <dbReference type="ARBA" id="ARBA00022829"/>
    </source>
</evidence>
<keyword evidence="4" id="KW-0131">Cell cycle</keyword>
<dbReference type="Gene3D" id="1.10.10.10">
    <property type="entry name" value="Winged helix-like DNA-binding domain superfamily/Winged helix DNA-binding domain"/>
    <property type="match status" value="2"/>
</dbReference>
<dbReference type="SUPFAM" id="SSF46785">
    <property type="entry name" value="Winged helix' DNA-binding domain"/>
    <property type="match status" value="2"/>
</dbReference>
<keyword evidence="1" id="KW-0963">Cytoplasm</keyword>
<keyword evidence="3" id="KW-0159">Chromosome partition</keyword>
<keyword evidence="2" id="KW-0132">Cell division</keyword>
<evidence type="ECO:0000313" key="6">
    <source>
        <dbReference type="EMBL" id="VAW44806.1"/>
    </source>
</evidence>
<evidence type="ECO:0000256" key="2">
    <source>
        <dbReference type="ARBA" id="ARBA00022618"/>
    </source>
</evidence>
<dbReference type="NCBIfam" id="TIGR00281">
    <property type="entry name" value="SMC-Scp complex subunit ScpB"/>
    <property type="match status" value="1"/>
</dbReference>
<feature type="region of interest" description="Disordered" evidence="5">
    <location>
        <begin position="184"/>
        <end position="228"/>
    </location>
</feature>
<proteinExistence type="predicted"/>
<dbReference type="Pfam" id="PF04079">
    <property type="entry name" value="SMC_ScpB"/>
    <property type="match status" value="1"/>
</dbReference>
<reference evidence="6" key="1">
    <citation type="submission" date="2018-06" db="EMBL/GenBank/DDBJ databases">
        <authorList>
            <person name="Zhirakovskaya E."/>
        </authorList>
    </citation>
    <scope>NUCLEOTIDE SEQUENCE</scope>
</reference>
<dbReference type="EMBL" id="UOFA01000137">
    <property type="protein sequence ID" value="VAW44806.1"/>
    <property type="molecule type" value="Genomic_DNA"/>
</dbReference>
<accession>A0A3B0WK17</accession>
<dbReference type="PIRSF" id="PIRSF019345">
    <property type="entry name" value="ScpB"/>
    <property type="match status" value="1"/>
</dbReference>
<evidence type="ECO:0000256" key="1">
    <source>
        <dbReference type="ARBA" id="ARBA00022490"/>
    </source>
</evidence>